<evidence type="ECO:0000313" key="1">
    <source>
        <dbReference type="EMBL" id="PJE62898.1"/>
    </source>
</evidence>
<name>A0A2M8KSI4_9BACT</name>
<gene>
    <name evidence="1" type="ORF">COU88_02455</name>
</gene>
<proteinExistence type="predicted"/>
<dbReference type="AlphaFoldDB" id="A0A2M8KSI4"/>
<organism evidence="1 2">
    <name type="scientific">Candidatus Roizmanbacteria bacterium CG10_big_fil_rev_8_21_14_0_10_39_6</name>
    <dbReference type="NCBI Taxonomy" id="1974853"/>
    <lineage>
        <taxon>Bacteria</taxon>
        <taxon>Candidatus Roizmaniibacteriota</taxon>
    </lineage>
</organism>
<dbReference type="SUPFAM" id="SSF52833">
    <property type="entry name" value="Thioredoxin-like"/>
    <property type="match status" value="1"/>
</dbReference>
<reference evidence="2" key="1">
    <citation type="submission" date="2017-09" db="EMBL/GenBank/DDBJ databases">
        <title>Depth-based differentiation of microbial function through sediment-hosted aquifers and enrichment of novel symbionts in the deep terrestrial subsurface.</title>
        <authorList>
            <person name="Probst A.J."/>
            <person name="Ladd B."/>
            <person name="Jarett J.K."/>
            <person name="Geller-Mcgrath D.E."/>
            <person name="Sieber C.M.K."/>
            <person name="Emerson J.B."/>
            <person name="Anantharaman K."/>
            <person name="Thomas B.C."/>
            <person name="Malmstrom R."/>
            <person name="Stieglmeier M."/>
            <person name="Klingl A."/>
            <person name="Woyke T."/>
            <person name="Ryan C.M."/>
            <person name="Banfield J.F."/>
        </authorList>
    </citation>
    <scope>NUCLEOTIDE SEQUENCE [LARGE SCALE GENOMIC DNA]</scope>
</reference>
<sequence>MKKEYFIGAAAVFLLLGITYAAYSFTAKDQTTPTTSDIVTTHNLKKSDFIYFWGSTCSHCKELNDWIAKNKVNEKLTYKKLEVFYNKKNSNLMQEAAQVCGIPSEQVGVPFIYDNGKCYIGTPDAEAHFTEKLKK</sequence>
<dbReference type="Gene3D" id="3.40.30.10">
    <property type="entry name" value="Glutaredoxin"/>
    <property type="match status" value="1"/>
</dbReference>
<accession>A0A2M8KSI4</accession>
<dbReference type="Proteomes" id="UP000229554">
    <property type="component" value="Unassembled WGS sequence"/>
</dbReference>
<evidence type="ECO:0008006" key="3">
    <source>
        <dbReference type="Google" id="ProtNLM"/>
    </source>
</evidence>
<comment type="caution">
    <text evidence="1">The sequence shown here is derived from an EMBL/GenBank/DDBJ whole genome shotgun (WGS) entry which is preliminary data.</text>
</comment>
<protein>
    <recommendedName>
        <fullName evidence="3">Thioredoxin domain-containing protein</fullName>
    </recommendedName>
</protein>
<evidence type="ECO:0000313" key="2">
    <source>
        <dbReference type="Proteomes" id="UP000229554"/>
    </source>
</evidence>
<dbReference type="EMBL" id="PFED01000107">
    <property type="protein sequence ID" value="PJE62898.1"/>
    <property type="molecule type" value="Genomic_DNA"/>
</dbReference>
<dbReference type="InterPro" id="IPR036249">
    <property type="entry name" value="Thioredoxin-like_sf"/>
</dbReference>